<gene>
    <name evidence="1" type="ORF">GPJ81_13920</name>
</gene>
<accession>A0A6I6GXM4</accession>
<dbReference type="RefSeq" id="WP_157192711.1">
    <property type="nucleotide sequence ID" value="NZ_CP046621.1"/>
</dbReference>
<proteinExistence type="predicted"/>
<keyword evidence="2" id="KW-1185">Reference proteome</keyword>
<protein>
    <submittedName>
        <fullName evidence="1">Uncharacterized protein</fullName>
    </submittedName>
</protein>
<sequence length="49" mass="4993">MDGCNKAFSEATGGIECRVLDGSGAEMVKAVDHLDAGLIKALDVAKAVD</sequence>
<dbReference type="AlphaFoldDB" id="A0A6I6GXM4"/>
<dbReference type="Proteomes" id="UP000426235">
    <property type="component" value="Chromosome"/>
</dbReference>
<reference evidence="1" key="1">
    <citation type="submission" date="2019-12" db="EMBL/GenBank/DDBJ databases">
        <title>Hybrid Genome Assemblies of two High G+C Isolates from Undergraduate Microbiology Courses.</title>
        <authorList>
            <person name="Ne Ville C.J."/>
            <person name="Enright D."/>
            <person name="Hernandez I."/>
            <person name="Dodsworth J."/>
            <person name="Orwin P.M."/>
        </authorList>
    </citation>
    <scope>NUCLEOTIDE SEQUENCE [LARGE SCALE GENOMIC DNA]</scope>
    <source>
        <strain evidence="1">Neo</strain>
    </source>
</reference>
<organism evidence="1 2">
    <name type="scientific">Pseudomonas alkylphenolica</name>
    <dbReference type="NCBI Taxonomy" id="237609"/>
    <lineage>
        <taxon>Bacteria</taxon>
        <taxon>Pseudomonadati</taxon>
        <taxon>Pseudomonadota</taxon>
        <taxon>Gammaproteobacteria</taxon>
        <taxon>Pseudomonadales</taxon>
        <taxon>Pseudomonadaceae</taxon>
        <taxon>Pseudomonas</taxon>
    </lineage>
</organism>
<name>A0A6I6GXM4_9PSED</name>
<dbReference type="EMBL" id="CP046621">
    <property type="protein sequence ID" value="QGW77739.1"/>
    <property type="molecule type" value="Genomic_DNA"/>
</dbReference>
<evidence type="ECO:0000313" key="1">
    <source>
        <dbReference type="EMBL" id="QGW77739.1"/>
    </source>
</evidence>
<evidence type="ECO:0000313" key="2">
    <source>
        <dbReference type="Proteomes" id="UP000426235"/>
    </source>
</evidence>